<evidence type="ECO:0000259" key="2">
    <source>
        <dbReference type="Pfam" id="PF14742"/>
    </source>
</evidence>
<dbReference type="InterPro" id="IPR054491">
    <property type="entry name" value="MGH1-like_GH"/>
</dbReference>
<protein>
    <submittedName>
        <fullName evidence="4">Amylo-alpha-1,6-glucosidase family protein</fullName>
    </submittedName>
</protein>
<dbReference type="KEGG" id="aamy:GFC30_1241"/>
<organism evidence="4 5">
    <name type="scientific">Anoxybacteroides amylolyticum</name>
    <dbReference type="NCBI Taxonomy" id="294699"/>
    <lineage>
        <taxon>Bacteria</taxon>
        <taxon>Bacillati</taxon>
        <taxon>Bacillota</taxon>
        <taxon>Bacilli</taxon>
        <taxon>Bacillales</taxon>
        <taxon>Anoxybacillaceae</taxon>
        <taxon>Anoxybacteroides</taxon>
    </lineage>
</organism>
<sequence>MEYRVIKENDLFLLTDEKGDIPENHPYGLGLYTKDTRFLSKLHLRINGQEPVLLSSDAGENYVATILLTNPHMEKDGEILLWRESVEIERKRFIYEGVLYERINLKNYYPKPIQFELSVQVDVDFADMFIVRGFQTGKIGKRTGQTVGSRSLTFHYEGSDQQKRATMITWDRKEKAVEEHGEIIFDFTLNHAEEQAVTLIIEPKIGEENPRNIVSPTEALSRLKSSYRQWENDITKVITDYEPLVRLVSRGIGDLRVLLTDLGYGPFPVAGLPWFGVPFGRDSLIAALQMLPFQPEIAKGTLLTMAKYQGTKLDPWRDEQPGKVMHEIRFGELATTNQIPFTPYYGTIDATPLFLVLLTEYVKWTGDFELVRQLKNNIDDALMWIDQYGDRDGDLFVEYHQESAKGIANQGWKDSGDSIVHRNGEYAESPIALVEVQGYVYQAKMGLADIFEQLNEHDQAEKLRQQAEELRVKFEKQFWMEDVQFYAIALDGNKQQVGTITSNPGHVLFAEMLDSERVEKTIRTLLSPKMFSGYGIRTMGEGEAGYNPMSYHDGSVWPHDNSIILLGLSKLGKQEEANIVMEGLIEAASHFEYDRLPELFCGYSKQFGKPVKYPVACSPQAWAAGTPLVFVQSLLGLFPNSLKKEIRLSPTLLEPMNVLKVENIMIGNGRLSVTITRQNGNIHVHIDQNTTGYEVKLV</sequence>
<dbReference type="InterPro" id="IPR008928">
    <property type="entry name" value="6-hairpin_glycosidase_sf"/>
</dbReference>
<gene>
    <name evidence="4" type="ORF">GFC30_1241</name>
</gene>
<dbReference type="Pfam" id="PF14742">
    <property type="entry name" value="GDE_N_bis"/>
    <property type="match status" value="1"/>
</dbReference>
<proteinExistence type="predicted"/>
<dbReference type="OrthoDB" id="9759959at2"/>
<dbReference type="SUPFAM" id="SSF48208">
    <property type="entry name" value="Six-hairpin glycosidases"/>
    <property type="match status" value="1"/>
</dbReference>
<evidence type="ECO:0000259" key="3">
    <source>
        <dbReference type="Pfam" id="PF22422"/>
    </source>
</evidence>
<dbReference type="PATRIC" id="fig|294699.3.peg.1253"/>
<dbReference type="GO" id="GO:0005975">
    <property type="term" value="P:carbohydrate metabolic process"/>
    <property type="evidence" value="ECO:0007669"/>
    <property type="project" value="InterPro"/>
</dbReference>
<reference evidence="4 5" key="1">
    <citation type="journal article" date="2006" name="Syst. Appl. Microbiol.">
        <title>Anoxybacillus amylolyticus sp. nov., a thermophilic amylase producing bacterium isolated from Mount Rittmann (Antarctica).</title>
        <authorList>
            <person name="Poli A."/>
            <person name="Esposito E."/>
            <person name="Lama L."/>
            <person name="Orlando P."/>
            <person name="Nicolaus G."/>
            <person name="de Appolonia F."/>
            <person name="Gambacorta A."/>
            <person name="Nicolaus B."/>
        </authorList>
    </citation>
    <scope>NUCLEOTIDE SEQUENCE [LARGE SCALE GENOMIC DNA]</scope>
    <source>
        <strain evidence="4 5">DSM 15939</strain>
    </source>
</reference>
<dbReference type="Proteomes" id="UP000076865">
    <property type="component" value="Chromosome"/>
</dbReference>
<evidence type="ECO:0000256" key="1">
    <source>
        <dbReference type="SAM" id="Coils"/>
    </source>
</evidence>
<dbReference type="EMBL" id="CP015438">
    <property type="protein sequence ID" value="ANB61670.1"/>
    <property type="molecule type" value="Genomic_DNA"/>
</dbReference>
<dbReference type="Pfam" id="PF22422">
    <property type="entry name" value="MGH1-like_GH"/>
    <property type="match status" value="1"/>
</dbReference>
<dbReference type="InterPro" id="IPR012341">
    <property type="entry name" value="6hp_glycosidase-like_sf"/>
</dbReference>
<feature type="coiled-coil region" evidence="1">
    <location>
        <begin position="450"/>
        <end position="477"/>
    </location>
</feature>
<dbReference type="InterPro" id="IPR032856">
    <property type="entry name" value="GDE_N_bis"/>
</dbReference>
<evidence type="ECO:0000313" key="4">
    <source>
        <dbReference type="EMBL" id="ANB61670.1"/>
    </source>
</evidence>
<keyword evidence="1" id="KW-0175">Coiled coil</keyword>
<dbReference type="RefSeq" id="WP_066323364.1">
    <property type="nucleotide sequence ID" value="NZ_CP015438.1"/>
</dbReference>
<keyword evidence="5" id="KW-1185">Reference proteome</keyword>
<feature type="domain" description="Putative glycogen debranching enzyme N-terminal" evidence="2">
    <location>
        <begin position="6"/>
        <end position="199"/>
    </location>
</feature>
<dbReference type="Gene3D" id="1.50.10.10">
    <property type="match status" value="1"/>
</dbReference>
<accession>A0A167TNY6</accession>
<dbReference type="AlphaFoldDB" id="A0A167TNY6"/>
<feature type="domain" description="Mannosylglycerate hydrolase MGH1-like glycoside hydrolase" evidence="3">
    <location>
        <begin position="429"/>
        <end position="590"/>
    </location>
</feature>
<name>A0A167TNY6_9BACL</name>
<evidence type="ECO:0000313" key="5">
    <source>
        <dbReference type="Proteomes" id="UP000076865"/>
    </source>
</evidence>